<dbReference type="Pfam" id="PF00642">
    <property type="entry name" value="zf-CCCH"/>
    <property type="match status" value="2"/>
</dbReference>
<feature type="compositionally biased region" description="Polar residues" evidence="7">
    <location>
        <begin position="43"/>
        <end position="68"/>
    </location>
</feature>
<dbReference type="STRING" id="3821.A0A151R896"/>
<dbReference type="GO" id="GO:0003677">
    <property type="term" value="F:DNA binding"/>
    <property type="evidence" value="ECO:0007669"/>
    <property type="project" value="UniProtKB-KW"/>
</dbReference>
<feature type="zinc finger region" description="C3H1-type" evidence="6">
    <location>
        <begin position="168"/>
        <end position="196"/>
    </location>
</feature>
<keyword evidence="5" id="KW-0238">DNA-binding</keyword>
<dbReference type="Gene3D" id="4.10.1000.10">
    <property type="entry name" value="Zinc finger, CCCH-type"/>
    <property type="match status" value="3"/>
</dbReference>
<proteinExistence type="predicted"/>
<dbReference type="EMBL" id="KQ483972">
    <property type="protein sequence ID" value="KYP38723.1"/>
    <property type="molecule type" value="Genomic_DNA"/>
</dbReference>
<dbReference type="PANTHER" id="PTHR12547">
    <property type="entry name" value="CCCH ZINC FINGER/TIS11-RELATED"/>
    <property type="match status" value="1"/>
</dbReference>
<dbReference type="InterPro" id="IPR036855">
    <property type="entry name" value="Znf_CCCH_sf"/>
</dbReference>
<evidence type="ECO:0000256" key="2">
    <source>
        <dbReference type="ARBA" id="ARBA00022737"/>
    </source>
</evidence>
<evidence type="ECO:0000313" key="10">
    <source>
        <dbReference type="Proteomes" id="UP000075243"/>
    </source>
</evidence>
<name>A0A151R896_CAJCA</name>
<dbReference type="SUPFAM" id="SSF90229">
    <property type="entry name" value="CCCH zinc finger"/>
    <property type="match status" value="3"/>
</dbReference>
<dbReference type="InterPro" id="IPR000571">
    <property type="entry name" value="Znf_CCCH"/>
</dbReference>
<dbReference type="AlphaFoldDB" id="A0A151R896"/>
<keyword evidence="10" id="KW-1185">Reference proteome</keyword>
<dbReference type="GO" id="GO:0003729">
    <property type="term" value="F:mRNA binding"/>
    <property type="evidence" value="ECO:0007669"/>
    <property type="project" value="InterPro"/>
</dbReference>
<accession>A0A151R896</accession>
<dbReference type="PROSITE" id="PS50103">
    <property type="entry name" value="ZF_C3H1"/>
    <property type="match status" value="3"/>
</dbReference>
<dbReference type="FunFam" id="4.10.1000.10:FF:000016">
    <property type="entry name" value="Zinc finger CCCH domain-containing protein"/>
    <property type="match status" value="1"/>
</dbReference>
<dbReference type="SMART" id="SM00356">
    <property type="entry name" value="ZnF_C3H1"/>
    <property type="match status" value="3"/>
</dbReference>
<keyword evidence="1 6" id="KW-0479">Metal-binding</keyword>
<feature type="domain" description="C3H1-type" evidence="8">
    <location>
        <begin position="93"/>
        <end position="120"/>
    </location>
</feature>
<evidence type="ECO:0000256" key="7">
    <source>
        <dbReference type="SAM" id="MobiDB-lite"/>
    </source>
</evidence>
<keyword evidence="2" id="KW-0677">Repeat</keyword>
<feature type="zinc finger region" description="C3H1-type" evidence="6">
    <location>
        <begin position="251"/>
        <end position="279"/>
    </location>
</feature>
<reference evidence="9" key="1">
    <citation type="journal article" date="2012" name="Nat. Biotechnol.">
        <title>Draft genome sequence of pigeonpea (Cajanus cajan), an orphan legume crop of resource-poor farmers.</title>
        <authorList>
            <person name="Varshney R.K."/>
            <person name="Chen W."/>
            <person name="Li Y."/>
            <person name="Bharti A.K."/>
            <person name="Saxena R.K."/>
            <person name="Schlueter J.A."/>
            <person name="Donoghue M.T."/>
            <person name="Azam S."/>
            <person name="Fan G."/>
            <person name="Whaley A.M."/>
            <person name="Farmer A.D."/>
            <person name="Sheridan J."/>
            <person name="Iwata A."/>
            <person name="Tuteja R."/>
            <person name="Penmetsa R.V."/>
            <person name="Wu W."/>
            <person name="Upadhyaya H.D."/>
            <person name="Yang S.P."/>
            <person name="Shah T."/>
            <person name="Saxena K.B."/>
            <person name="Michael T."/>
            <person name="McCombie W.R."/>
            <person name="Yang B."/>
            <person name="Zhang G."/>
            <person name="Yang H."/>
            <person name="Wang J."/>
            <person name="Spillane C."/>
            <person name="Cook D.R."/>
            <person name="May G.D."/>
            <person name="Xu X."/>
            <person name="Jackson S.A."/>
        </authorList>
    </citation>
    <scope>NUCLEOTIDE SEQUENCE [LARGE SCALE GENOMIC DNA]</scope>
</reference>
<dbReference type="OMA" id="EMWATEE"/>
<dbReference type="OrthoDB" id="410307at2759"/>
<evidence type="ECO:0000256" key="1">
    <source>
        <dbReference type="ARBA" id="ARBA00022723"/>
    </source>
</evidence>
<dbReference type="InterPro" id="IPR041367">
    <property type="entry name" value="Znf-CCCH_4"/>
</dbReference>
<evidence type="ECO:0000256" key="3">
    <source>
        <dbReference type="ARBA" id="ARBA00022771"/>
    </source>
</evidence>
<evidence type="ECO:0000256" key="6">
    <source>
        <dbReference type="PROSITE-ProRule" id="PRU00723"/>
    </source>
</evidence>
<evidence type="ECO:0000313" key="9">
    <source>
        <dbReference type="EMBL" id="KYP38723.1"/>
    </source>
</evidence>
<feature type="domain" description="C3H1-type" evidence="8">
    <location>
        <begin position="251"/>
        <end position="279"/>
    </location>
</feature>
<dbReference type="GO" id="GO:0006355">
    <property type="term" value="P:regulation of DNA-templated transcription"/>
    <property type="evidence" value="ECO:0007669"/>
    <property type="project" value="UniProtKB-ARBA"/>
</dbReference>
<feature type="compositionally biased region" description="Polar residues" evidence="7">
    <location>
        <begin position="76"/>
        <end position="86"/>
    </location>
</feature>
<feature type="region of interest" description="Disordered" evidence="7">
    <location>
        <begin position="37"/>
        <end position="87"/>
    </location>
</feature>
<dbReference type="FunFam" id="4.10.1000.10:FF:000001">
    <property type="entry name" value="zinc finger CCCH domain-containing protein 15-like"/>
    <property type="match status" value="1"/>
</dbReference>
<organism evidence="9 10">
    <name type="scientific">Cajanus cajan</name>
    <name type="common">Pigeon pea</name>
    <name type="synonym">Cajanus indicus</name>
    <dbReference type="NCBI Taxonomy" id="3821"/>
    <lineage>
        <taxon>Eukaryota</taxon>
        <taxon>Viridiplantae</taxon>
        <taxon>Streptophyta</taxon>
        <taxon>Embryophyta</taxon>
        <taxon>Tracheophyta</taxon>
        <taxon>Spermatophyta</taxon>
        <taxon>Magnoliopsida</taxon>
        <taxon>eudicotyledons</taxon>
        <taxon>Gunneridae</taxon>
        <taxon>Pentapetalae</taxon>
        <taxon>rosids</taxon>
        <taxon>fabids</taxon>
        <taxon>Fabales</taxon>
        <taxon>Fabaceae</taxon>
        <taxon>Papilionoideae</taxon>
        <taxon>50 kb inversion clade</taxon>
        <taxon>NPAAA clade</taxon>
        <taxon>indigoferoid/millettioid clade</taxon>
        <taxon>Phaseoleae</taxon>
        <taxon>Cajanus</taxon>
    </lineage>
</organism>
<dbReference type="Pfam" id="PF18044">
    <property type="entry name" value="zf-CCCH_4"/>
    <property type="match status" value="1"/>
</dbReference>
<protein>
    <submittedName>
        <fullName evidence="9">Zinc finger CCCH domain-containing protein 56</fullName>
    </submittedName>
</protein>
<dbReference type="Proteomes" id="UP000075243">
    <property type="component" value="Unassembled WGS sequence"/>
</dbReference>
<feature type="zinc finger region" description="C3H1-type" evidence="6">
    <location>
        <begin position="93"/>
        <end position="120"/>
    </location>
</feature>
<keyword evidence="3 6" id="KW-0863">Zinc-finger</keyword>
<dbReference type="Gramene" id="C.cajan_36280.t">
    <property type="protein sequence ID" value="C.cajan_36280.t"/>
    <property type="gene ID" value="C.cajan_36280"/>
</dbReference>
<dbReference type="InterPro" id="IPR045877">
    <property type="entry name" value="ZFP36-like"/>
</dbReference>
<feature type="domain" description="C3H1-type" evidence="8">
    <location>
        <begin position="168"/>
        <end position="196"/>
    </location>
</feature>
<evidence type="ECO:0000256" key="4">
    <source>
        <dbReference type="ARBA" id="ARBA00022833"/>
    </source>
</evidence>
<evidence type="ECO:0000256" key="5">
    <source>
        <dbReference type="ARBA" id="ARBA00023125"/>
    </source>
</evidence>
<dbReference type="PANTHER" id="PTHR12547:SF156">
    <property type="entry name" value="ZINC FINGER CCCH DOMAIN-CONTAINING PROTEIN 12"/>
    <property type="match status" value="1"/>
</dbReference>
<evidence type="ECO:0000259" key="8">
    <source>
        <dbReference type="PROSITE" id="PS50103"/>
    </source>
</evidence>
<dbReference type="GO" id="GO:0008270">
    <property type="term" value="F:zinc ion binding"/>
    <property type="evidence" value="ECO:0007669"/>
    <property type="project" value="UniProtKB-KW"/>
</dbReference>
<sequence>MDYAREGNVVQIIAAASGGGGGGDSWSGEQADWATEDEYRFWNSGNNGEGETTASNSNYEARSRSGSEPPSKKSRNSQQEGNSNRSKAIGKMFFKTKLCCKFRAGTCPYITNCNFAHSIEELRRPPPNWQEIVAAHEEEKAVLTEPREEFQIPTVGSSTFAGDMMQRSYKGRHCKKFYTEEGCPYGDSCTFLHDEQSKNRESVAISLGPGGYAGGGGSNGGGGGGGGGGGSGGGGAAASAAGNGPNSKPSNWKTRICNKWEMTGYCPFGNKCHFAHGSTELHRYGGGLMEGENRDAASAVSTDTNKGVPSKASADNVVAAATPVAHSDVYHIGVPSQRPSIVIQRPGQRTHHKWKGPDKISRIYGDWIDDIE</sequence>
<dbReference type="FunFam" id="4.10.1000.10:FF:000045">
    <property type="entry name" value="Zinc finger, CCCH-type"/>
    <property type="match status" value="1"/>
</dbReference>
<feature type="compositionally biased region" description="Gly residues" evidence="7">
    <location>
        <begin position="224"/>
        <end position="236"/>
    </location>
</feature>
<feature type="region of interest" description="Disordered" evidence="7">
    <location>
        <begin position="224"/>
        <end position="251"/>
    </location>
</feature>
<feature type="compositionally biased region" description="Low complexity" evidence="7">
    <location>
        <begin position="237"/>
        <end position="247"/>
    </location>
</feature>
<keyword evidence="4 6" id="KW-0862">Zinc</keyword>
<gene>
    <name evidence="9" type="ORF">KK1_040024</name>
</gene>